<evidence type="ECO:0000313" key="3">
    <source>
        <dbReference type="Proteomes" id="UP001055114"/>
    </source>
</evidence>
<dbReference type="InterPro" id="IPR010982">
    <property type="entry name" value="Lambda_DNA-bd_dom_sf"/>
</dbReference>
<name>A0AA37K930_9BACT</name>
<protein>
    <recommendedName>
        <fullName evidence="1">HTH cro/C1-type domain-containing protein</fullName>
    </recommendedName>
</protein>
<dbReference type="AlphaFoldDB" id="A0AA37K930"/>
<dbReference type="Gene3D" id="1.10.260.40">
    <property type="entry name" value="lambda repressor-like DNA-binding domains"/>
    <property type="match status" value="1"/>
</dbReference>
<evidence type="ECO:0000259" key="1">
    <source>
        <dbReference type="PROSITE" id="PS50943"/>
    </source>
</evidence>
<dbReference type="CDD" id="cd00093">
    <property type="entry name" value="HTH_XRE"/>
    <property type="match status" value="1"/>
</dbReference>
<dbReference type="Proteomes" id="UP001055114">
    <property type="component" value="Unassembled WGS sequence"/>
</dbReference>
<gene>
    <name evidence="2" type="ORF">CE91St3_34360</name>
</gene>
<comment type="caution">
    <text evidence="2">The sequence shown here is derived from an EMBL/GenBank/DDBJ whole genome shotgun (WGS) entry which is preliminary data.</text>
</comment>
<proteinExistence type="predicted"/>
<dbReference type="EMBL" id="BQNZ01000003">
    <property type="protein sequence ID" value="GKH73573.1"/>
    <property type="molecule type" value="Genomic_DNA"/>
</dbReference>
<dbReference type="InterPro" id="IPR001387">
    <property type="entry name" value="Cro/C1-type_HTH"/>
</dbReference>
<dbReference type="Pfam" id="PF01381">
    <property type="entry name" value="HTH_3"/>
    <property type="match status" value="1"/>
</dbReference>
<accession>A0AA37K930</accession>
<dbReference type="PROSITE" id="PS50943">
    <property type="entry name" value="HTH_CROC1"/>
    <property type="match status" value="1"/>
</dbReference>
<reference evidence="2" key="1">
    <citation type="submission" date="2022-01" db="EMBL/GenBank/DDBJ databases">
        <title>Novel bile acid biosynthetic pathways are enriched in the microbiome of centenarians.</title>
        <authorList>
            <person name="Sato Y."/>
            <person name="Atarashi K."/>
            <person name="Plichta R.D."/>
            <person name="Arai Y."/>
            <person name="Sasajima S."/>
            <person name="Kearney M.S."/>
            <person name="Suda W."/>
            <person name="Takeshita K."/>
            <person name="Sasaki T."/>
            <person name="Okamoto S."/>
            <person name="Skelly N.A."/>
            <person name="Okamura Y."/>
            <person name="Vlamakis H."/>
            <person name="Li Y."/>
            <person name="Tanoue T."/>
            <person name="Takei H."/>
            <person name="Nittono H."/>
            <person name="Narushima S."/>
            <person name="Irie J."/>
            <person name="Itoh H."/>
            <person name="Moriya K."/>
            <person name="Sugiura Y."/>
            <person name="Suematsu M."/>
            <person name="Moritoki N."/>
            <person name="Shibata S."/>
            <person name="Littman R.D."/>
            <person name="Fischbach A.M."/>
            <person name="Uwamino Y."/>
            <person name="Inoue T."/>
            <person name="Honda A."/>
            <person name="Hattori M."/>
            <person name="Murai T."/>
            <person name="Xavier J.R."/>
            <person name="Hirose N."/>
            <person name="Honda K."/>
        </authorList>
    </citation>
    <scope>NUCLEOTIDE SEQUENCE</scope>
    <source>
        <strain evidence="2">CE91-St3</strain>
    </source>
</reference>
<sequence>MEDMKFNVEKLKQMSRPMTDEEKKDIEFRKENREWLAVSERLALKLRRILRTEGILQSELAERMGVTPAQVTKILSGKENLGLKTISKIENAIGHSLIEVTMEDNHPVVEYESRTVCRPFTTNRYAEGATAATTARRRSVPYSSIVAHTMFS</sequence>
<dbReference type="SUPFAM" id="SSF47413">
    <property type="entry name" value="lambda repressor-like DNA-binding domains"/>
    <property type="match status" value="1"/>
</dbReference>
<organism evidence="2 3">
    <name type="scientific">Parabacteroides merdae</name>
    <dbReference type="NCBI Taxonomy" id="46503"/>
    <lineage>
        <taxon>Bacteria</taxon>
        <taxon>Pseudomonadati</taxon>
        <taxon>Bacteroidota</taxon>
        <taxon>Bacteroidia</taxon>
        <taxon>Bacteroidales</taxon>
        <taxon>Tannerellaceae</taxon>
        <taxon>Parabacteroides</taxon>
    </lineage>
</organism>
<dbReference type="SMART" id="SM00530">
    <property type="entry name" value="HTH_XRE"/>
    <property type="match status" value="1"/>
</dbReference>
<feature type="domain" description="HTH cro/C1-type" evidence="1">
    <location>
        <begin position="44"/>
        <end position="100"/>
    </location>
</feature>
<dbReference type="GO" id="GO:0003677">
    <property type="term" value="F:DNA binding"/>
    <property type="evidence" value="ECO:0007669"/>
    <property type="project" value="InterPro"/>
</dbReference>
<evidence type="ECO:0000313" key="2">
    <source>
        <dbReference type="EMBL" id="GKH73573.1"/>
    </source>
</evidence>